<reference evidence="2" key="1">
    <citation type="journal article" date="2010" name="Genome Biol.">
        <title>Genome sequence of the necrotrophic plant pathogen Pythium ultimum reveals original pathogenicity mechanisms and effector repertoire.</title>
        <authorList>
            <person name="Levesque C.A."/>
            <person name="Brouwer H."/>
            <person name="Cano L."/>
            <person name="Hamilton J.P."/>
            <person name="Holt C."/>
            <person name="Huitema E."/>
            <person name="Raffaele S."/>
            <person name="Robideau G.P."/>
            <person name="Thines M."/>
            <person name="Win J."/>
            <person name="Zerillo M.M."/>
            <person name="Beakes G.W."/>
            <person name="Boore J.L."/>
            <person name="Busam D."/>
            <person name="Dumas B."/>
            <person name="Ferriera S."/>
            <person name="Fuerstenberg S.I."/>
            <person name="Gachon C.M."/>
            <person name="Gaulin E."/>
            <person name="Govers F."/>
            <person name="Grenville-Briggs L."/>
            <person name="Horner N."/>
            <person name="Hostetler J."/>
            <person name="Jiang R.H."/>
            <person name="Johnson J."/>
            <person name="Krajaejun T."/>
            <person name="Lin H."/>
            <person name="Meijer H.J."/>
            <person name="Moore B."/>
            <person name="Morris P."/>
            <person name="Phuntmart V."/>
            <person name="Puiu D."/>
            <person name="Shetty J."/>
            <person name="Stajich J.E."/>
            <person name="Tripathy S."/>
            <person name="Wawra S."/>
            <person name="van West P."/>
            <person name="Whitty B.R."/>
            <person name="Coutinho P.M."/>
            <person name="Henrissat B."/>
            <person name="Martin F."/>
            <person name="Thomas P.D."/>
            <person name="Tyler B.M."/>
            <person name="De Vries R.P."/>
            <person name="Kamoun S."/>
            <person name="Yandell M."/>
            <person name="Tisserat N."/>
            <person name="Buell C.R."/>
        </authorList>
    </citation>
    <scope>NUCLEOTIDE SEQUENCE</scope>
    <source>
        <strain evidence="2">DAOM:BR144</strain>
    </source>
</reference>
<dbReference type="VEuPathDB" id="FungiDB:PYU1_G012426"/>
<reference evidence="1" key="3">
    <citation type="submission" date="2015-02" db="UniProtKB">
        <authorList>
            <consortium name="EnsemblProtists"/>
        </authorList>
    </citation>
    <scope>IDENTIFICATION</scope>
    <source>
        <strain evidence="1">DAOM BR144</strain>
    </source>
</reference>
<evidence type="ECO:0000313" key="1">
    <source>
        <dbReference type="EnsemblProtists" id="PYU1_T012452"/>
    </source>
</evidence>
<protein>
    <submittedName>
        <fullName evidence="1">Uncharacterized protein</fullName>
    </submittedName>
</protein>
<accession>K3X5F3</accession>
<dbReference type="EMBL" id="GL376610">
    <property type="status" value="NOT_ANNOTATED_CDS"/>
    <property type="molecule type" value="Genomic_DNA"/>
</dbReference>
<sequence>MSDLELLNLVETYRLQSAMNLNVSNAFDAISNYMHHDMILFQQLETRLLFLRNHPHELQ</sequence>
<dbReference type="EnsemblProtists" id="PYU1_T012452">
    <property type="protein sequence ID" value="PYU1_T012452"/>
    <property type="gene ID" value="PYU1_G012426"/>
</dbReference>
<keyword evidence="2" id="KW-1185">Reference proteome</keyword>
<reference evidence="2" key="2">
    <citation type="submission" date="2010-04" db="EMBL/GenBank/DDBJ databases">
        <authorList>
            <person name="Buell R."/>
            <person name="Hamilton J."/>
            <person name="Hostetler J."/>
        </authorList>
    </citation>
    <scope>NUCLEOTIDE SEQUENCE [LARGE SCALE GENOMIC DNA]</scope>
    <source>
        <strain evidence="2">DAOM:BR144</strain>
    </source>
</reference>
<evidence type="ECO:0000313" key="2">
    <source>
        <dbReference type="Proteomes" id="UP000019132"/>
    </source>
</evidence>
<organism evidence="1 2">
    <name type="scientific">Globisporangium ultimum (strain ATCC 200006 / CBS 805.95 / DAOM BR144)</name>
    <name type="common">Pythium ultimum</name>
    <dbReference type="NCBI Taxonomy" id="431595"/>
    <lineage>
        <taxon>Eukaryota</taxon>
        <taxon>Sar</taxon>
        <taxon>Stramenopiles</taxon>
        <taxon>Oomycota</taxon>
        <taxon>Peronosporomycetes</taxon>
        <taxon>Pythiales</taxon>
        <taxon>Pythiaceae</taxon>
        <taxon>Globisporangium</taxon>
    </lineage>
</organism>
<dbReference type="InParanoid" id="K3X5F3"/>
<dbReference type="AlphaFoldDB" id="K3X5F3"/>
<dbReference type="HOGENOM" id="CLU_2965926_0_0_1"/>
<name>K3X5F3_GLOUD</name>
<proteinExistence type="predicted"/>
<dbReference type="Proteomes" id="UP000019132">
    <property type="component" value="Unassembled WGS sequence"/>
</dbReference>